<keyword evidence="1" id="KW-0732">Signal</keyword>
<evidence type="ECO:0000313" key="2">
    <source>
        <dbReference type="Ensembl" id="ENSCJPP00005006508.1"/>
    </source>
</evidence>
<accession>A0A8C2T2B8</accession>
<protein>
    <recommendedName>
        <fullName evidence="4">Secreted protein</fullName>
    </recommendedName>
</protein>
<reference evidence="2" key="2">
    <citation type="submission" date="2025-08" db="UniProtKB">
        <authorList>
            <consortium name="Ensembl"/>
        </authorList>
    </citation>
    <scope>IDENTIFICATION</scope>
</reference>
<keyword evidence="3" id="KW-1185">Reference proteome</keyword>
<evidence type="ECO:0000313" key="3">
    <source>
        <dbReference type="Proteomes" id="UP000694412"/>
    </source>
</evidence>
<reference evidence="2" key="1">
    <citation type="submission" date="2015-11" db="EMBL/GenBank/DDBJ databases">
        <authorList>
            <consortium name="International Coturnix japonica Genome Analysis Consortium"/>
            <person name="Warren W."/>
            <person name="Burt D.W."/>
            <person name="Antin P.B."/>
            <person name="Lanford R."/>
            <person name="Gros J."/>
            <person name="Wilson R.K."/>
        </authorList>
    </citation>
    <scope>NUCLEOTIDE SEQUENCE [LARGE SCALE GENOMIC DNA]</scope>
</reference>
<evidence type="ECO:0000256" key="1">
    <source>
        <dbReference type="SAM" id="SignalP"/>
    </source>
</evidence>
<evidence type="ECO:0008006" key="4">
    <source>
        <dbReference type="Google" id="ProtNLM"/>
    </source>
</evidence>
<dbReference type="Proteomes" id="UP000694412">
    <property type="component" value="Chromosome Z"/>
</dbReference>
<reference evidence="2" key="3">
    <citation type="submission" date="2025-09" db="UniProtKB">
        <authorList>
            <consortium name="Ensembl"/>
        </authorList>
    </citation>
    <scope>IDENTIFICATION</scope>
</reference>
<organism evidence="2 3">
    <name type="scientific">Coturnix japonica</name>
    <name type="common">Japanese quail</name>
    <name type="synonym">Coturnix coturnix japonica</name>
    <dbReference type="NCBI Taxonomy" id="93934"/>
    <lineage>
        <taxon>Eukaryota</taxon>
        <taxon>Metazoa</taxon>
        <taxon>Chordata</taxon>
        <taxon>Craniata</taxon>
        <taxon>Vertebrata</taxon>
        <taxon>Euteleostomi</taxon>
        <taxon>Archelosauria</taxon>
        <taxon>Archosauria</taxon>
        <taxon>Dinosauria</taxon>
        <taxon>Saurischia</taxon>
        <taxon>Theropoda</taxon>
        <taxon>Coelurosauria</taxon>
        <taxon>Aves</taxon>
        <taxon>Neognathae</taxon>
        <taxon>Galloanserae</taxon>
        <taxon>Galliformes</taxon>
        <taxon>Phasianidae</taxon>
        <taxon>Perdicinae</taxon>
        <taxon>Coturnix</taxon>
    </lineage>
</organism>
<proteinExistence type="predicted"/>
<feature type="signal peptide" evidence="1">
    <location>
        <begin position="1"/>
        <end position="21"/>
    </location>
</feature>
<dbReference type="Ensembl" id="ENSCJPT00005010266.1">
    <property type="protein sequence ID" value="ENSCJPP00005006508.1"/>
    <property type="gene ID" value="ENSCJPG00005006090.1"/>
</dbReference>
<feature type="chain" id="PRO_5034917993" description="Secreted protein" evidence="1">
    <location>
        <begin position="22"/>
        <end position="85"/>
    </location>
</feature>
<name>A0A8C2T2B8_COTJA</name>
<sequence>MFPWLSIAFILLNSLANFQLGFIHRPPSLETLPVVPSNVPDLHEPQCLEKWNTANNQLPGCLKRPETRRPGTVCSKAATQRVTTK</sequence>
<dbReference type="AlphaFoldDB" id="A0A8C2T2B8"/>